<proteinExistence type="predicted"/>
<dbReference type="RefSeq" id="WP_093674691.1">
    <property type="nucleotide sequence ID" value="NZ_FOOY01000033.1"/>
</dbReference>
<dbReference type="AlphaFoldDB" id="A0A1I2W0J2"/>
<dbReference type="EMBL" id="FOOY01000033">
    <property type="protein sequence ID" value="SFG94900.1"/>
    <property type="molecule type" value="Genomic_DNA"/>
</dbReference>
<accession>A0A1I2W0J2</accession>
<name>A0A1I2W0J2_9BACL</name>
<gene>
    <name evidence="1" type="ORF">SAMN02982927_03347</name>
</gene>
<keyword evidence="2" id="KW-1185">Reference proteome</keyword>
<protein>
    <submittedName>
        <fullName evidence="1">Uncharacterized protein</fullName>
    </submittedName>
</protein>
<organism evidence="1 2">
    <name type="scientific">Sporolactobacillus nakayamae</name>
    <dbReference type="NCBI Taxonomy" id="269670"/>
    <lineage>
        <taxon>Bacteria</taxon>
        <taxon>Bacillati</taxon>
        <taxon>Bacillota</taxon>
        <taxon>Bacilli</taxon>
        <taxon>Bacillales</taxon>
        <taxon>Sporolactobacillaceae</taxon>
        <taxon>Sporolactobacillus</taxon>
    </lineage>
</organism>
<sequence>MSRFLFYLEYDGKRTVSNTYEAPVDVVKADGVLGAISLFAEKNKLKKVRNEGLENGNYRAFFIKKAHFGRSRELVYFIQVDVRE</sequence>
<evidence type="ECO:0000313" key="2">
    <source>
        <dbReference type="Proteomes" id="UP000198752"/>
    </source>
</evidence>
<dbReference type="Proteomes" id="UP000198752">
    <property type="component" value="Unassembled WGS sequence"/>
</dbReference>
<evidence type="ECO:0000313" key="1">
    <source>
        <dbReference type="EMBL" id="SFG94900.1"/>
    </source>
</evidence>
<reference evidence="2" key="1">
    <citation type="submission" date="2016-10" db="EMBL/GenBank/DDBJ databases">
        <authorList>
            <person name="Varghese N."/>
            <person name="Submissions S."/>
        </authorList>
    </citation>
    <scope>NUCLEOTIDE SEQUENCE [LARGE SCALE GENOMIC DNA]</scope>
    <source>
        <strain evidence="2">ATCC 700379</strain>
    </source>
</reference>
<dbReference type="OrthoDB" id="2883745at2"/>